<dbReference type="Gene3D" id="3.40.30.120">
    <property type="match status" value="1"/>
</dbReference>
<dbReference type="PANTHER" id="PTHR43004">
    <property type="entry name" value="TRK SYSTEM POTASSIUM UPTAKE PROTEIN"/>
    <property type="match status" value="1"/>
</dbReference>
<dbReference type="InterPro" id="IPR002938">
    <property type="entry name" value="FAD-bd"/>
</dbReference>
<evidence type="ECO:0000259" key="4">
    <source>
        <dbReference type="Pfam" id="PF01494"/>
    </source>
</evidence>
<accession>A0ABP5ZBU6</accession>
<reference evidence="6" key="1">
    <citation type="journal article" date="2019" name="Int. J. Syst. Evol. Microbiol.">
        <title>The Global Catalogue of Microorganisms (GCM) 10K type strain sequencing project: providing services to taxonomists for standard genome sequencing and annotation.</title>
        <authorList>
            <consortium name="The Broad Institute Genomics Platform"/>
            <consortium name="The Broad Institute Genome Sequencing Center for Infectious Disease"/>
            <person name="Wu L."/>
            <person name="Ma J."/>
        </authorList>
    </citation>
    <scope>NUCLEOTIDE SEQUENCE [LARGE SCALE GENOMIC DNA]</scope>
    <source>
        <strain evidence="6">JCM 5062</strain>
    </source>
</reference>
<dbReference type="Pfam" id="PF01494">
    <property type="entry name" value="FAD_binding_3"/>
    <property type="match status" value="1"/>
</dbReference>
<gene>
    <name evidence="5" type="ORF">GCM10010393_25310</name>
</gene>
<dbReference type="PANTHER" id="PTHR43004:SF19">
    <property type="entry name" value="BINDING MONOOXYGENASE, PUTATIVE (JCVI)-RELATED"/>
    <property type="match status" value="1"/>
</dbReference>
<comment type="caution">
    <text evidence="5">The sequence shown here is derived from an EMBL/GenBank/DDBJ whole genome shotgun (WGS) entry which is preliminary data.</text>
</comment>
<dbReference type="SUPFAM" id="SSF51905">
    <property type="entry name" value="FAD/NAD(P)-binding domain"/>
    <property type="match status" value="1"/>
</dbReference>
<dbReference type="RefSeq" id="WP_344360229.1">
    <property type="nucleotide sequence ID" value="NZ_BAAASR010000015.1"/>
</dbReference>
<dbReference type="PRINTS" id="PR00420">
    <property type="entry name" value="RNGMNOXGNASE"/>
</dbReference>
<keyword evidence="5" id="KW-0560">Oxidoreductase</keyword>
<keyword evidence="3" id="KW-0274">FAD</keyword>
<dbReference type="Pfam" id="PF21274">
    <property type="entry name" value="Rng_hyd_C"/>
    <property type="match status" value="1"/>
</dbReference>
<keyword evidence="6" id="KW-1185">Reference proteome</keyword>
<dbReference type="Gene3D" id="3.50.50.60">
    <property type="entry name" value="FAD/NAD(P)-binding domain"/>
    <property type="match status" value="1"/>
</dbReference>
<proteinExistence type="predicted"/>
<keyword evidence="2" id="KW-0285">Flavoprotein</keyword>
<protein>
    <submittedName>
        <fullName evidence="5">FAD-dependent monooxygenase</fullName>
    </submittedName>
</protein>
<name>A0ABP5ZBU6_9ACTN</name>
<dbReference type="InterPro" id="IPR036188">
    <property type="entry name" value="FAD/NAD-bd_sf"/>
</dbReference>
<evidence type="ECO:0000313" key="5">
    <source>
        <dbReference type="EMBL" id="GAA2492406.1"/>
    </source>
</evidence>
<dbReference type="GO" id="GO:0004497">
    <property type="term" value="F:monooxygenase activity"/>
    <property type="evidence" value="ECO:0007669"/>
    <property type="project" value="UniProtKB-KW"/>
</dbReference>
<evidence type="ECO:0000313" key="6">
    <source>
        <dbReference type="Proteomes" id="UP001499942"/>
    </source>
</evidence>
<evidence type="ECO:0000256" key="3">
    <source>
        <dbReference type="ARBA" id="ARBA00022827"/>
    </source>
</evidence>
<evidence type="ECO:0000256" key="2">
    <source>
        <dbReference type="ARBA" id="ARBA00022630"/>
    </source>
</evidence>
<sequence>MAQPTAARVLVVGGGPVGMLVAAELATLGTDVVLLEHRPTTSERPKATTLHARTVQCLARRGHLPEPVARAGGEQNTMPFHFAGISGLSISAPPTEPGPILKIAQAELERFLETRARAAGARILRGHQVVDLDRTPEGVRVEAEGPQGTVVLHGRYAVGADGARSTVRRLAGIEADTWPPTATALMGRVRLRDAHALPQGWHRTPRGWLVVKEAPDGTTHLRTLNCDRPPADRERPLTVEELSREASYIAGRDIVMTEGRWLSRFSDFGRLARTYRAGSVLLAGDAAHVHFPVGGQGLSTGLLDAIGLGWRLALAAAGDAEGAGDELLDTYDAERRPAARRVIDNTRAQVALMRPDPALDPLRDLVADLFASGRGDDCFGPMISAQDTVLPTRSASSWEGTFLRNVALDSTGGPTDVIRLLRDGRPLLLLFGEDAERHLDAARPWAHRLRVARCAPVPDLLCTALLVRPDGYIGWAPDGGGLDAVLAGYFGSGEALSAPGGGAGARPGQPTG</sequence>
<keyword evidence="5" id="KW-0503">Monooxygenase</keyword>
<comment type="cofactor">
    <cofactor evidence="1">
        <name>FAD</name>
        <dbReference type="ChEBI" id="CHEBI:57692"/>
    </cofactor>
</comment>
<dbReference type="EMBL" id="BAAASR010000015">
    <property type="protein sequence ID" value="GAA2492406.1"/>
    <property type="molecule type" value="Genomic_DNA"/>
</dbReference>
<dbReference type="InterPro" id="IPR050641">
    <property type="entry name" value="RIFMO-like"/>
</dbReference>
<dbReference type="Proteomes" id="UP001499942">
    <property type="component" value="Unassembled WGS sequence"/>
</dbReference>
<evidence type="ECO:0000256" key="1">
    <source>
        <dbReference type="ARBA" id="ARBA00001974"/>
    </source>
</evidence>
<organism evidence="5 6">
    <name type="scientific">Streptomyces gobitricini</name>
    <dbReference type="NCBI Taxonomy" id="68211"/>
    <lineage>
        <taxon>Bacteria</taxon>
        <taxon>Bacillati</taxon>
        <taxon>Actinomycetota</taxon>
        <taxon>Actinomycetes</taxon>
        <taxon>Kitasatosporales</taxon>
        <taxon>Streptomycetaceae</taxon>
        <taxon>Streptomyces</taxon>
    </lineage>
</organism>
<dbReference type="Gene3D" id="3.30.70.2450">
    <property type="match status" value="1"/>
</dbReference>
<feature type="domain" description="FAD-binding" evidence="4">
    <location>
        <begin position="8"/>
        <end position="346"/>
    </location>
</feature>